<dbReference type="InterPro" id="IPR006135">
    <property type="entry name" value="T3SS_substrate_exporter"/>
</dbReference>
<keyword evidence="9 12" id="KW-1133">Transmembrane helix</keyword>
<keyword evidence="5 12" id="KW-1003">Cell membrane</keyword>
<organism evidence="13 14">
    <name type="scientific">Faecalicatena contorta</name>
    <dbReference type="NCBI Taxonomy" id="39482"/>
    <lineage>
        <taxon>Bacteria</taxon>
        <taxon>Bacillati</taxon>
        <taxon>Bacillota</taxon>
        <taxon>Clostridia</taxon>
        <taxon>Lachnospirales</taxon>
        <taxon>Lachnospiraceae</taxon>
        <taxon>Faecalicatena</taxon>
    </lineage>
</organism>
<dbReference type="Gene3D" id="6.10.250.2080">
    <property type="match status" value="1"/>
</dbReference>
<protein>
    <recommendedName>
        <fullName evidence="3 12">Flagellar biosynthetic protein FlhB</fullName>
    </recommendedName>
</protein>
<dbReference type="Proteomes" id="UP000254051">
    <property type="component" value="Unassembled WGS sequence"/>
</dbReference>
<dbReference type="PANTHER" id="PTHR30531">
    <property type="entry name" value="FLAGELLAR BIOSYNTHETIC PROTEIN FLHB"/>
    <property type="match status" value="1"/>
</dbReference>
<proteinExistence type="inferred from homology"/>
<dbReference type="RefSeq" id="WP_109708739.1">
    <property type="nucleotide sequence ID" value="NZ_QGDS01000001.1"/>
</dbReference>
<dbReference type="SUPFAM" id="SSF160544">
    <property type="entry name" value="EscU C-terminal domain-like"/>
    <property type="match status" value="1"/>
</dbReference>
<comment type="subcellular location">
    <subcellularLocation>
        <location evidence="1">Cell membrane</location>
        <topology evidence="1">Multi-pass membrane protein</topology>
    </subcellularLocation>
</comment>
<gene>
    <name evidence="12" type="primary">flhB</name>
    <name evidence="13" type="ORF">SAMN05216529_101638</name>
</gene>
<evidence type="ECO:0000256" key="7">
    <source>
        <dbReference type="ARBA" id="ARBA00022795"/>
    </source>
</evidence>
<dbReference type="NCBIfam" id="TIGR00328">
    <property type="entry name" value="flhB"/>
    <property type="match status" value="1"/>
</dbReference>
<evidence type="ECO:0000256" key="11">
    <source>
        <dbReference type="ARBA" id="ARBA00023225"/>
    </source>
</evidence>
<dbReference type="InterPro" id="IPR029025">
    <property type="entry name" value="T3SS_substrate_exporter_C"/>
</dbReference>
<feature type="transmembrane region" description="Helical" evidence="12">
    <location>
        <begin position="144"/>
        <end position="162"/>
    </location>
</feature>
<keyword evidence="7 12" id="KW-1005">Bacterial flagellum biogenesis</keyword>
<comment type="function">
    <text evidence="12">Required for formation of the rod structure in the basal body of the flagellar apparatus. Together with FliI and FliH, may constitute the export apparatus of flagellin.</text>
</comment>
<sequence length="353" mass="40626">MAADSKTEKATPKKRRDERKEGNIFQSTDVVNIVFVFVSFYALKQLAPYILGTITQFMKRFLELAGSVNELNQNNVGEYGREFMLASAKTILPFAFICMTVGVIMHGIQTRFLFTAKNFYPKFNRISPMQGIKKLFSLKNATELIKNILKVIVLIVILYNLLKADAETVMRTMDMSVSGSIAHMFDLMMTMIIRVSMVFTVIALFDYLFQRWDYERKIRMSKQEVKEEFKQTEGNPEIKGRIRDLQRQRARMRMMQAVPAADVIIRNPTHFAVALSYDTDKNNAPIVVAKGQDELALRIVRIGEEHNVAVIEDKPLARGLYAQTEVNHEIPMEYYGAVAEVLVFVYKMNKKMR</sequence>
<evidence type="ECO:0000256" key="4">
    <source>
        <dbReference type="ARBA" id="ARBA00022448"/>
    </source>
</evidence>
<evidence type="ECO:0000256" key="12">
    <source>
        <dbReference type="RuleBase" id="RU364091"/>
    </source>
</evidence>
<evidence type="ECO:0000256" key="9">
    <source>
        <dbReference type="ARBA" id="ARBA00022989"/>
    </source>
</evidence>
<dbReference type="PANTHER" id="PTHR30531:SF12">
    <property type="entry name" value="FLAGELLAR BIOSYNTHETIC PROTEIN FLHB"/>
    <property type="match status" value="1"/>
</dbReference>
<accession>A0A316A4J9</accession>
<keyword evidence="6 12" id="KW-0812">Transmembrane</keyword>
<feature type="transmembrane region" description="Helical" evidence="12">
    <location>
        <begin position="91"/>
        <end position="114"/>
    </location>
</feature>
<dbReference type="InterPro" id="IPR006136">
    <property type="entry name" value="FlhB"/>
</dbReference>
<evidence type="ECO:0000256" key="2">
    <source>
        <dbReference type="ARBA" id="ARBA00010690"/>
    </source>
</evidence>
<keyword evidence="4 12" id="KW-0813">Transport</keyword>
<evidence type="ECO:0000256" key="8">
    <source>
        <dbReference type="ARBA" id="ARBA00022927"/>
    </source>
</evidence>
<name>A0A316A4J9_9FIRM</name>
<evidence type="ECO:0000256" key="10">
    <source>
        <dbReference type="ARBA" id="ARBA00023136"/>
    </source>
</evidence>
<keyword evidence="8 12" id="KW-0653">Protein transport</keyword>
<dbReference type="Pfam" id="PF01312">
    <property type="entry name" value="Bac_export_2"/>
    <property type="match status" value="1"/>
</dbReference>
<dbReference type="Gene3D" id="3.40.1690.10">
    <property type="entry name" value="secretion proteins EscU"/>
    <property type="match status" value="1"/>
</dbReference>
<dbReference type="OrthoDB" id="9807950at2"/>
<dbReference type="GO" id="GO:0005886">
    <property type="term" value="C:plasma membrane"/>
    <property type="evidence" value="ECO:0007669"/>
    <property type="project" value="UniProtKB-SubCell"/>
</dbReference>
<keyword evidence="11 12" id="KW-1006">Bacterial flagellum protein export</keyword>
<reference evidence="14" key="1">
    <citation type="submission" date="2017-07" db="EMBL/GenBank/DDBJ databases">
        <authorList>
            <person name="Varghese N."/>
            <person name="Submissions S."/>
        </authorList>
    </citation>
    <scope>NUCLEOTIDE SEQUENCE [LARGE SCALE GENOMIC DNA]</scope>
    <source>
        <strain evidence="14">NLAE-zl-C134</strain>
    </source>
</reference>
<evidence type="ECO:0000313" key="14">
    <source>
        <dbReference type="Proteomes" id="UP000254051"/>
    </source>
</evidence>
<dbReference type="EMBL" id="UHJJ01000001">
    <property type="protein sequence ID" value="SUQ12741.1"/>
    <property type="molecule type" value="Genomic_DNA"/>
</dbReference>
<evidence type="ECO:0000313" key="13">
    <source>
        <dbReference type="EMBL" id="SUQ12741.1"/>
    </source>
</evidence>
<keyword evidence="13" id="KW-0282">Flagellum</keyword>
<dbReference type="GO" id="GO:0044780">
    <property type="term" value="P:bacterial-type flagellum assembly"/>
    <property type="evidence" value="ECO:0007669"/>
    <property type="project" value="InterPro"/>
</dbReference>
<comment type="similarity">
    <text evidence="2 12">Belongs to the type III secretion exporter family.</text>
</comment>
<keyword evidence="13" id="KW-0969">Cilium</keyword>
<feature type="transmembrane region" description="Helical" evidence="12">
    <location>
        <begin position="182"/>
        <end position="209"/>
    </location>
</feature>
<keyword evidence="14" id="KW-1185">Reference proteome</keyword>
<evidence type="ECO:0000256" key="3">
    <source>
        <dbReference type="ARBA" id="ARBA00021622"/>
    </source>
</evidence>
<evidence type="ECO:0000256" key="5">
    <source>
        <dbReference type="ARBA" id="ARBA00022475"/>
    </source>
</evidence>
<keyword evidence="10 12" id="KW-0472">Membrane</keyword>
<evidence type="ECO:0000256" key="6">
    <source>
        <dbReference type="ARBA" id="ARBA00022692"/>
    </source>
</evidence>
<dbReference type="FunFam" id="3.40.1690.10:FF:000001">
    <property type="entry name" value="Flagellar biosynthetic protein FlhB"/>
    <property type="match status" value="1"/>
</dbReference>
<keyword evidence="13" id="KW-0966">Cell projection</keyword>
<feature type="transmembrane region" description="Helical" evidence="12">
    <location>
        <begin position="23"/>
        <end position="43"/>
    </location>
</feature>
<evidence type="ECO:0000256" key="1">
    <source>
        <dbReference type="ARBA" id="ARBA00004651"/>
    </source>
</evidence>
<dbReference type="AlphaFoldDB" id="A0A316A4J9"/>
<dbReference type="GO" id="GO:0009306">
    <property type="term" value="P:protein secretion"/>
    <property type="evidence" value="ECO:0007669"/>
    <property type="project" value="InterPro"/>
</dbReference>
<dbReference type="PRINTS" id="PR00950">
    <property type="entry name" value="TYPE3IMSPROT"/>
</dbReference>